<accession>A0A382HMH6</accession>
<comment type="similarity">
    <text evidence="3">Belongs to the UbiA prenyltransferase family.</text>
</comment>
<feature type="non-terminal residue" evidence="9">
    <location>
        <position position="252"/>
    </location>
</feature>
<comment type="cofactor">
    <cofactor evidence="1">
        <name>Mg(2+)</name>
        <dbReference type="ChEBI" id="CHEBI:18420"/>
    </cofactor>
</comment>
<dbReference type="EMBL" id="UINC01061858">
    <property type="protein sequence ID" value="SVB87873.1"/>
    <property type="molecule type" value="Genomic_DNA"/>
</dbReference>
<dbReference type="GO" id="GO:0006744">
    <property type="term" value="P:ubiquinone biosynthetic process"/>
    <property type="evidence" value="ECO:0007669"/>
    <property type="project" value="TreeGrafter"/>
</dbReference>
<evidence type="ECO:0000256" key="5">
    <source>
        <dbReference type="ARBA" id="ARBA00022692"/>
    </source>
</evidence>
<dbReference type="InterPro" id="IPR006371">
    <property type="entry name" value="Polyprenyltransferase_UbiA-li"/>
</dbReference>
<keyword evidence="6 8" id="KW-1133">Transmembrane helix</keyword>
<dbReference type="FunFam" id="1.10.357.140:FF:000008">
    <property type="entry name" value="4-hydroxybenzoate octaprenyltransferase"/>
    <property type="match status" value="1"/>
</dbReference>
<dbReference type="InterPro" id="IPR044878">
    <property type="entry name" value="UbiA_sf"/>
</dbReference>
<protein>
    <submittedName>
        <fullName evidence="9">Uncharacterized protein</fullName>
    </submittedName>
</protein>
<dbReference type="AlphaFoldDB" id="A0A382HMH6"/>
<dbReference type="Gene3D" id="1.10.357.140">
    <property type="entry name" value="UbiA prenyltransferase"/>
    <property type="match status" value="1"/>
</dbReference>
<dbReference type="CDD" id="cd13959">
    <property type="entry name" value="PT_UbiA_COQ2"/>
    <property type="match status" value="1"/>
</dbReference>
<comment type="subcellular location">
    <subcellularLocation>
        <location evidence="2">Membrane</location>
        <topology evidence="2">Multi-pass membrane protein</topology>
    </subcellularLocation>
</comment>
<evidence type="ECO:0000256" key="7">
    <source>
        <dbReference type="ARBA" id="ARBA00023136"/>
    </source>
</evidence>
<dbReference type="Pfam" id="PF01040">
    <property type="entry name" value="UbiA"/>
    <property type="match status" value="1"/>
</dbReference>
<dbReference type="GO" id="GO:0016765">
    <property type="term" value="F:transferase activity, transferring alkyl or aryl (other than methyl) groups"/>
    <property type="evidence" value="ECO:0007669"/>
    <property type="project" value="InterPro"/>
</dbReference>
<dbReference type="Gene3D" id="1.20.120.1780">
    <property type="entry name" value="UbiA prenyltransferase"/>
    <property type="match status" value="1"/>
</dbReference>
<evidence type="ECO:0000256" key="6">
    <source>
        <dbReference type="ARBA" id="ARBA00022989"/>
    </source>
</evidence>
<evidence type="ECO:0000256" key="3">
    <source>
        <dbReference type="ARBA" id="ARBA00005985"/>
    </source>
</evidence>
<feature type="transmembrane region" description="Helical" evidence="8">
    <location>
        <begin position="35"/>
        <end position="56"/>
    </location>
</feature>
<evidence type="ECO:0000256" key="1">
    <source>
        <dbReference type="ARBA" id="ARBA00001946"/>
    </source>
</evidence>
<evidence type="ECO:0000256" key="4">
    <source>
        <dbReference type="ARBA" id="ARBA00022679"/>
    </source>
</evidence>
<dbReference type="InterPro" id="IPR039653">
    <property type="entry name" value="Prenyltransferase"/>
</dbReference>
<evidence type="ECO:0000256" key="8">
    <source>
        <dbReference type="SAM" id="Phobius"/>
    </source>
</evidence>
<evidence type="ECO:0000256" key="2">
    <source>
        <dbReference type="ARBA" id="ARBA00004141"/>
    </source>
</evidence>
<dbReference type="InterPro" id="IPR000537">
    <property type="entry name" value="UbiA_prenyltransferase"/>
</dbReference>
<dbReference type="NCBIfam" id="TIGR01475">
    <property type="entry name" value="ubiA_other"/>
    <property type="match status" value="1"/>
</dbReference>
<sequence>MAQLLLVSRKDESQETDKPSLLRNWGEFVKFSHTIFALPFALAATVLAARAGYAVLDPKMQEVHRHMKFGWPGWKLFGLIVIAMVTARTCAMAFNRIADRKYDALNPRTKDRHLPAKKISLTSAWTLCFLSALIFVGTTYGIDMVRDAHQGRLVCFILSPVALVFILGYSLTKRFTDFTHVFLGIALAIAPVGAWLAVNGSFNFWPDIDDPIRHSALLPTLMALIVVLWLIGFDIIYAIQDFEFDRDHKLHR</sequence>
<name>A0A382HMH6_9ZZZZ</name>
<dbReference type="GO" id="GO:0005886">
    <property type="term" value="C:plasma membrane"/>
    <property type="evidence" value="ECO:0007669"/>
    <property type="project" value="TreeGrafter"/>
</dbReference>
<keyword evidence="4" id="KW-0808">Transferase</keyword>
<feature type="transmembrane region" description="Helical" evidence="8">
    <location>
        <begin position="148"/>
        <end position="169"/>
    </location>
</feature>
<feature type="transmembrane region" description="Helical" evidence="8">
    <location>
        <begin position="181"/>
        <end position="198"/>
    </location>
</feature>
<feature type="transmembrane region" description="Helical" evidence="8">
    <location>
        <begin position="218"/>
        <end position="239"/>
    </location>
</feature>
<gene>
    <name evidence="9" type="ORF">METZ01_LOCUS240727</name>
</gene>
<evidence type="ECO:0000313" key="9">
    <source>
        <dbReference type="EMBL" id="SVB87873.1"/>
    </source>
</evidence>
<dbReference type="PANTHER" id="PTHR11048">
    <property type="entry name" value="PRENYLTRANSFERASES"/>
    <property type="match status" value="1"/>
</dbReference>
<proteinExistence type="inferred from homology"/>
<keyword evidence="7 8" id="KW-0472">Membrane</keyword>
<dbReference type="PANTHER" id="PTHR11048:SF28">
    <property type="entry name" value="4-HYDROXYBENZOATE POLYPRENYLTRANSFERASE, MITOCHONDRIAL"/>
    <property type="match status" value="1"/>
</dbReference>
<keyword evidence="5 8" id="KW-0812">Transmembrane</keyword>
<feature type="transmembrane region" description="Helical" evidence="8">
    <location>
        <begin position="76"/>
        <end position="98"/>
    </location>
</feature>
<organism evidence="9">
    <name type="scientific">marine metagenome</name>
    <dbReference type="NCBI Taxonomy" id="408172"/>
    <lineage>
        <taxon>unclassified sequences</taxon>
        <taxon>metagenomes</taxon>
        <taxon>ecological metagenomes</taxon>
    </lineage>
</organism>
<feature type="transmembrane region" description="Helical" evidence="8">
    <location>
        <begin position="119"/>
        <end position="142"/>
    </location>
</feature>
<reference evidence="9" key="1">
    <citation type="submission" date="2018-05" db="EMBL/GenBank/DDBJ databases">
        <authorList>
            <person name="Lanie J.A."/>
            <person name="Ng W.-L."/>
            <person name="Kazmierczak K.M."/>
            <person name="Andrzejewski T.M."/>
            <person name="Davidsen T.M."/>
            <person name="Wayne K.J."/>
            <person name="Tettelin H."/>
            <person name="Glass J.I."/>
            <person name="Rusch D."/>
            <person name="Podicherti R."/>
            <person name="Tsui H.-C.T."/>
            <person name="Winkler M.E."/>
        </authorList>
    </citation>
    <scope>NUCLEOTIDE SEQUENCE</scope>
</reference>